<dbReference type="Pfam" id="PF01527">
    <property type="entry name" value="HTH_Tnp_1"/>
    <property type="match status" value="1"/>
</dbReference>
<proteinExistence type="inferred from homology"/>
<organism evidence="2 3">
    <name type="scientific">Serratia oryzae</name>
    <dbReference type="NCBI Taxonomy" id="2034155"/>
    <lineage>
        <taxon>Bacteria</taxon>
        <taxon>Pseudomonadati</taxon>
        <taxon>Pseudomonadota</taxon>
        <taxon>Gammaproteobacteria</taxon>
        <taxon>Enterobacterales</taxon>
        <taxon>Yersiniaceae</taxon>
        <taxon>Serratia</taxon>
    </lineage>
</organism>
<dbReference type="AlphaFoldDB" id="A0A1S8CND0"/>
<protein>
    <recommendedName>
        <fullName evidence="4">Transposase</fullName>
    </recommendedName>
</protein>
<comment type="caution">
    <text evidence="2">The sequence shown here is derived from an EMBL/GenBank/DDBJ whole genome shotgun (WGS) entry which is preliminary data.</text>
</comment>
<dbReference type="Gene3D" id="1.10.10.10">
    <property type="entry name" value="Winged helix-like DNA-binding domain superfamily/Winged helix DNA-binding domain"/>
    <property type="match status" value="1"/>
</dbReference>
<dbReference type="InterPro" id="IPR036388">
    <property type="entry name" value="WH-like_DNA-bd_sf"/>
</dbReference>
<accession>A0A1S8CND0</accession>
<comment type="similarity">
    <text evidence="1">Belongs to the transposase 8 family.</text>
</comment>
<evidence type="ECO:0000313" key="2">
    <source>
        <dbReference type="EMBL" id="OMQ26759.1"/>
    </source>
</evidence>
<evidence type="ECO:0008006" key="4">
    <source>
        <dbReference type="Google" id="ProtNLM"/>
    </source>
</evidence>
<name>A0A1S8CND0_9GAMM</name>
<dbReference type="InterPro" id="IPR009057">
    <property type="entry name" value="Homeodomain-like_sf"/>
</dbReference>
<dbReference type="GO" id="GO:0004803">
    <property type="term" value="F:transposase activity"/>
    <property type="evidence" value="ECO:0007669"/>
    <property type="project" value="InterPro"/>
</dbReference>
<evidence type="ECO:0000256" key="1">
    <source>
        <dbReference type="ARBA" id="ARBA00009964"/>
    </source>
</evidence>
<sequence length="109" mass="12939">MSSNRYPPKLRERTVRMLLEQRSEYKSEHAAFKSIAPKIGCNTDTLRAWVRQHESNFGTSASDSNLTISERQRLNELEREVCELRHSNDILRQTSAYFAQAEFDRYWKR</sequence>
<dbReference type="InterPro" id="IPR002514">
    <property type="entry name" value="Transposase_8"/>
</dbReference>
<dbReference type="GO" id="GO:0006313">
    <property type="term" value="P:DNA transposition"/>
    <property type="evidence" value="ECO:0007669"/>
    <property type="project" value="InterPro"/>
</dbReference>
<reference evidence="2 3" key="1">
    <citation type="submission" date="2016-11" db="EMBL/GenBank/DDBJ databases">
        <title>Rahnella oryzae sp. nov., isolated from rice root.</title>
        <authorList>
            <person name="Zhang X.-X."/>
            <person name="Zhang J."/>
        </authorList>
    </citation>
    <scope>NUCLEOTIDE SEQUENCE [LARGE SCALE GENOMIC DNA]</scope>
    <source>
        <strain evidence="2 3">J11-6</strain>
    </source>
</reference>
<gene>
    <name evidence="2" type="ORF">BMI79_00035</name>
</gene>
<dbReference type="GO" id="GO:0003677">
    <property type="term" value="F:DNA binding"/>
    <property type="evidence" value="ECO:0007669"/>
    <property type="project" value="InterPro"/>
</dbReference>
<dbReference type="EMBL" id="MOXD01000001">
    <property type="protein sequence ID" value="OMQ26759.1"/>
    <property type="molecule type" value="Genomic_DNA"/>
</dbReference>
<dbReference type="RefSeq" id="WP_076939804.1">
    <property type="nucleotide sequence ID" value="NZ_MOXD01000001.1"/>
</dbReference>
<dbReference type="STRING" id="2034155.BMI79_00035"/>
<dbReference type="SUPFAM" id="SSF46689">
    <property type="entry name" value="Homeodomain-like"/>
    <property type="match status" value="1"/>
</dbReference>
<evidence type="ECO:0000313" key="3">
    <source>
        <dbReference type="Proteomes" id="UP000216021"/>
    </source>
</evidence>
<dbReference type="Proteomes" id="UP000216021">
    <property type="component" value="Unassembled WGS sequence"/>
</dbReference>
<keyword evidence="3" id="KW-1185">Reference proteome</keyword>